<dbReference type="Proteomes" id="UP000067448">
    <property type="component" value="Unassembled WGS sequence"/>
</dbReference>
<dbReference type="InterPro" id="IPR023393">
    <property type="entry name" value="START-like_dom_sf"/>
</dbReference>
<dbReference type="OrthoDB" id="4483486at2"/>
<feature type="compositionally biased region" description="Basic and acidic residues" evidence="1">
    <location>
        <begin position="152"/>
        <end position="162"/>
    </location>
</feature>
<evidence type="ECO:0000313" key="3">
    <source>
        <dbReference type="Proteomes" id="UP000067448"/>
    </source>
</evidence>
<proteinExistence type="predicted"/>
<reference evidence="3" key="3">
    <citation type="submission" date="2016-02" db="EMBL/GenBank/DDBJ databases">
        <title>Draft genome of pathogenic Streptomyces sp. in Japan.</title>
        <authorList>
            <person name="Tomihama T."/>
            <person name="Ikenaga M."/>
            <person name="Sakai M."/>
            <person name="Okubo T."/>
            <person name="Ikeda S."/>
        </authorList>
    </citation>
    <scope>NUCLEOTIDE SEQUENCE [LARGE SCALE GENOMIC DNA]</scope>
    <source>
        <strain evidence="3">S58</strain>
    </source>
</reference>
<reference evidence="2 3" key="2">
    <citation type="journal article" date="2016" name="Genome Announc.">
        <title>Draft Genome Sequences of Streptomyces scabiei S58, Streptomyces turgidiscabies T45, and Streptomyces acidiscabies a10, the Pathogens of Potato Common Scab, Isolated in Japan.</title>
        <authorList>
            <person name="Tomihama T."/>
            <person name="Nishi Y."/>
            <person name="Sakai M."/>
            <person name="Ikenaga M."/>
            <person name="Okubo T."/>
            <person name="Ikeda S."/>
        </authorList>
    </citation>
    <scope>NUCLEOTIDE SEQUENCE [LARGE SCALE GENOMIC DNA]</scope>
    <source>
        <strain evidence="2 3">S58</strain>
    </source>
</reference>
<dbReference type="CDD" id="cd07812">
    <property type="entry name" value="SRPBCC"/>
    <property type="match status" value="1"/>
</dbReference>
<reference evidence="3" key="1">
    <citation type="submission" date="2015-11" db="EMBL/GenBank/DDBJ databases">
        <authorList>
            <consortium name="Cross-ministerial Strategic Innovation Promotion Program (SIP) consortium"/>
            <person name="Tomihama T."/>
            <person name="Ikenaga M."/>
            <person name="Sakai M."/>
            <person name="Okubo T."/>
            <person name="Ikeda S."/>
        </authorList>
    </citation>
    <scope>NUCLEOTIDE SEQUENCE [LARGE SCALE GENOMIC DNA]</scope>
    <source>
        <strain evidence="3">S58</strain>
    </source>
</reference>
<evidence type="ECO:0000256" key="1">
    <source>
        <dbReference type="SAM" id="MobiDB-lite"/>
    </source>
</evidence>
<dbReference type="EMBL" id="BCMM01000003">
    <property type="protein sequence ID" value="GAQ60573.1"/>
    <property type="molecule type" value="Genomic_DNA"/>
</dbReference>
<dbReference type="AlphaFoldDB" id="A0A117EC85"/>
<protein>
    <submittedName>
        <fullName evidence="2">Polyketide cyclase / dehydrase and lipid transport</fullName>
    </submittedName>
</protein>
<feature type="region of interest" description="Disordered" evidence="1">
    <location>
        <begin position="145"/>
        <end position="179"/>
    </location>
</feature>
<dbReference type="Pfam" id="PF10604">
    <property type="entry name" value="Polyketide_cyc2"/>
    <property type="match status" value="1"/>
</dbReference>
<accession>A0A117EC85</accession>
<evidence type="ECO:0000313" key="2">
    <source>
        <dbReference type="EMBL" id="GAQ60573.1"/>
    </source>
</evidence>
<sequence>MAVRHRLIKVSPQAVWAVLADGTRYAEWVVGTSSSEPVRGLWPQVGSAIEYEIRVGPLRLSNETVVRYCEEGSELGLEARAGVLGTARISFRLRPWGPYCLVFVDEHPLQGVGGALHNVGVEALIQLRHRAMLARLAGLCEAQTGTDSEAEAEARTAAERPTRLHGRRRAAGHGTGGHA</sequence>
<organism evidence="2 3">
    <name type="scientific">Streptomyces scabiei</name>
    <dbReference type="NCBI Taxonomy" id="1930"/>
    <lineage>
        <taxon>Bacteria</taxon>
        <taxon>Bacillati</taxon>
        <taxon>Actinomycetota</taxon>
        <taxon>Actinomycetes</taxon>
        <taxon>Kitasatosporales</taxon>
        <taxon>Streptomycetaceae</taxon>
        <taxon>Streptomyces</taxon>
    </lineage>
</organism>
<dbReference type="SUPFAM" id="SSF55961">
    <property type="entry name" value="Bet v1-like"/>
    <property type="match status" value="1"/>
</dbReference>
<dbReference type="RefSeq" id="WP_059078704.1">
    <property type="nucleotide sequence ID" value="NZ_BCMM01000003.1"/>
</dbReference>
<dbReference type="InterPro" id="IPR019587">
    <property type="entry name" value="Polyketide_cyclase/dehydratase"/>
</dbReference>
<dbReference type="Gene3D" id="3.30.530.20">
    <property type="match status" value="1"/>
</dbReference>
<comment type="caution">
    <text evidence="2">The sequence shown here is derived from an EMBL/GenBank/DDBJ whole genome shotgun (WGS) entry which is preliminary data.</text>
</comment>
<gene>
    <name evidence="2" type="ORF">SsS58_00913</name>
</gene>
<name>A0A117EC85_STRSC</name>